<protein>
    <submittedName>
        <fullName evidence="1">875_t:CDS:1</fullName>
    </submittedName>
</protein>
<feature type="non-terminal residue" evidence="1">
    <location>
        <position position="1"/>
    </location>
</feature>
<name>A0A9N9JM66_9GLOM</name>
<accession>A0A9N9JM66</accession>
<keyword evidence="2" id="KW-1185">Reference proteome</keyword>
<dbReference type="AlphaFoldDB" id="A0A9N9JM66"/>
<feature type="non-terminal residue" evidence="1">
    <location>
        <position position="105"/>
    </location>
</feature>
<dbReference type="EMBL" id="CAJVPV010054637">
    <property type="protein sequence ID" value="CAG8783454.1"/>
    <property type="molecule type" value="Genomic_DNA"/>
</dbReference>
<proteinExistence type="predicted"/>
<gene>
    <name evidence="1" type="ORF">AMORRO_LOCUS17519</name>
</gene>
<evidence type="ECO:0000313" key="1">
    <source>
        <dbReference type="EMBL" id="CAG8783454.1"/>
    </source>
</evidence>
<reference evidence="1" key="1">
    <citation type="submission" date="2021-06" db="EMBL/GenBank/DDBJ databases">
        <authorList>
            <person name="Kallberg Y."/>
            <person name="Tangrot J."/>
            <person name="Rosling A."/>
        </authorList>
    </citation>
    <scope>NUCLEOTIDE SEQUENCE</scope>
    <source>
        <strain evidence="1">CL551</strain>
    </source>
</reference>
<comment type="caution">
    <text evidence="1">The sequence shown here is derived from an EMBL/GenBank/DDBJ whole genome shotgun (WGS) entry which is preliminary data.</text>
</comment>
<evidence type="ECO:0000313" key="2">
    <source>
        <dbReference type="Proteomes" id="UP000789342"/>
    </source>
</evidence>
<sequence length="105" mass="11968">ELLQNMLTLINQINQNIRSNNAGNNNSSGNNNQNENETFVYIPEQDVHIFTAERSKRRSQRINPLSCKGKEPMEDLKVSLLKGKSLKGPQQGKGMLRMNYLQLHS</sequence>
<organism evidence="1 2">
    <name type="scientific">Acaulospora morrowiae</name>
    <dbReference type="NCBI Taxonomy" id="94023"/>
    <lineage>
        <taxon>Eukaryota</taxon>
        <taxon>Fungi</taxon>
        <taxon>Fungi incertae sedis</taxon>
        <taxon>Mucoromycota</taxon>
        <taxon>Glomeromycotina</taxon>
        <taxon>Glomeromycetes</taxon>
        <taxon>Diversisporales</taxon>
        <taxon>Acaulosporaceae</taxon>
        <taxon>Acaulospora</taxon>
    </lineage>
</organism>
<dbReference type="Proteomes" id="UP000789342">
    <property type="component" value="Unassembled WGS sequence"/>
</dbReference>